<dbReference type="Gene3D" id="3.40.50.880">
    <property type="match status" value="1"/>
</dbReference>
<gene>
    <name evidence="2" type="ORF">SAMN04488518_102381</name>
</gene>
<dbReference type="InterPro" id="IPR044992">
    <property type="entry name" value="ChyE-like"/>
</dbReference>
<reference evidence="2 3" key="1">
    <citation type="submission" date="2016-10" db="EMBL/GenBank/DDBJ databases">
        <authorList>
            <person name="Varghese N."/>
            <person name="Submissions S."/>
        </authorList>
    </citation>
    <scope>NUCLEOTIDE SEQUENCE [LARGE SCALE GENOMIC DNA]</scope>
    <source>
        <strain evidence="2 3">DSM 16392</strain>
    </source>
</reference>
<dbReference type="PANTHER" id="PTHR42695">
    <property type="entry name" value="GLUTAMINE AMIDOTRANSFERASE YLR126C-RELATED"/>
    <property type="match status" value="1"/>
</dbReference>
<dbReference type="PANTHER" id="PTHR42695:SF5">
    <property type="entry name" value="GLUTAMINE AMIDOTRANSFERASE YLR126C-RELATED"/>
    <property type="match status" value="1"/>
</dbReference>
<evidence type="ECO:0000313" key="3">
    <source>
        <dbReference type="Proteomes" id="UP000199598"/>
    </source>
</evidence>
<sequence length="232" mass="25718">MTVLVIENCENVTLGLLGQALDHAKMPIDLRVMAQNDPLPTDISKFNGLVVLGGLQHARADEEFPFLKDVCDTILAFHEADKPVMGICLGSQLIARAFGGENILGNPVEAGWLPLQVSEQGKQDPVISAFEEDDHIFILHTDTYTLPKDAIHLASSEMTPNQAFKMGRATYAIQFHFECSVDQVNHWNGCFHGPINELVPHWNEILEEQGPKFGPRADALGLEISRRWIALL</sequence>
<feature type="domain" description="Glutamine amidotransferase" evidence="1">
    <location>
        <begin position="28"/>
        <end position="180"/>
    </location>
</feature>
<protein>
    <submittedName>
        <fullName evidence="2">GMP synthase-Glutamine amidotransferase</fullName>
    </submittedName>
</protein>
<dbReference type="SUPFAM" id="SSF52317">
    <property type="entry name" value="Class I glutamine amidotransferase-like"/>
    <property type="match status" value="1"/>
</dbReference>
<dbReference type="Pfam" id="PF00117">
    <property type="entry name" value="GATase"/>
    <property type="match status" value="1"/>
</dbReference>
<name>A0A1I3X4R8_9HYPH</name>
<accession>A0A1I3X4R8</accession>
<dbReference type="InterPro" id="IPR029062">
    <property type="entry name" value="Class_I_gatase-like"/>
</dbReference>
<evidence type="ECO:0000313" key="2">
    <source>
        <dbReference type="EMBL" id="SFK14668.1"/>
    </source>
</evidence>
<evidence type="ECO:0000259" key="1">
    <source>
        <dbReference type="Pfam" id="PF00117"/>
    </source>
</evidence>
<dbReference type="EMBL" id="FOSK01000002">
    <property type="protein sequence ID" value="SFK14668.1"/>
    <property type="molecule type" value="Genomic_DNA"/>
</dbReference>
<comment type="caution">
    <text evidence="2">The sequence shown here is derived from an EMBL/GenBank/DDBJ whole genome shotgun (WGS) entry which is preliminary data.</text>
</comment>
<dbReference type="PROSITE" id="PS51273">
    <property type="entry name" value="GATASE_TYPE_1"/>
    <property type="match status" value="1"/>
</dbReference>
<proteinExistence type="predicted"/>
<dbReference type="Proteomes" id="UP000199598">
    <property type="component" value="Unassembled WGS sequence"/>
</dbReference>
<keyword evidence="3" id="KW-1185">Reference proteome</keyword>
<dbReference type="CDD" id="cd01741">
    <property type="entry name" value="GATase1_1"/>
    <property type="match status" value="1"/>
</dbReference>
<organism evidence="2 3">
    <name type="scientific">Pseudovibrio ascidiaceicola</name>
    <dbReference type="NCBI Taxonomy" id="285279"/>
    <lineage>
        <taxon>Bacteria</taxon>
        <taxon>Pseudomonadati</taxon>
        <taxon>Pseudomonadota</taxon>
        <taxon>Alphaproteobacteria</taxon>
        <taxon>Hyphomicrobiales</taxon>
        <taxon>Stappiaceae</taxon>
        <taxon>Pseudovibrio</taxon>
    </lineage>
</organism>
<dbReference type="InterPro" id="IPR017926">
    <property type="entry name" value="GATASE"/>
</dbReference>
<dbReference type="RefSeq" id="WP_093517635.1">
    <property type="nucleotide sequence ID" value="NZ_FOSK01000002.1"/>
</dbReference>